<organism evidence="1 2">
    <name type="scientific">Tetraparma gracilis</name>
    <dbReference type="NCBI Taxonomy" id="2962635"/>
    <lineage>
        <taxon>Eukaryota</taxon>
        <taxon>Sar</taxon>
        <taxon>Stramenopiles</taxon>
        <taxon>Ochrophyta</taxon>
        <taxon>Bolidophyceae</taxon>
        <taxon>Parmales</taxon>
        <taxon>Triparmaceae</taxon>
        <taxon>Tetraparma</taxon>
    </lineage>
</organism>
<dbReference type="SUPFAM" id="SSF143410">
    <property type="entry name" value="DOPA-like"/>
    <property type="match status" value="1"/>
</dbReference>
<dbReference type="InterPro" id="IPR023389">
    <property type="entry name" value="DOPA-like_sf"/>
</dbReference>
<evidence type="ECO:0000313" key="1">
    <source>
        <dbReference type="EMBL" id="GMI24181.1"/>
    </source>
</evidence>
<dbReference type="PANTHER" id="PTHR36423">
    <property type="entry name" value="AFR070WP"/>
    <property type="match status" value="1"/>
</dbReference>
<name>A0ABQ6MDA9_9STRA</name>
<comment type="caution">
    <text evidence="1">The sequence shown here is derived from an EMBL/GenBank/DDBJ whole genome shotgun (WGS) entry which is preliminary data.</text>
</comment>
<keyword evidence="2" id="KW-1185">Reference proteome</keyword>
<protein>
    <recommendedName>
        <fullName evidence="3">DOPA 4,5-dioxygenase</fullName>
    </recommendedName>
</protein>
<accession>A0ABQ6MDA9</accession>
<reference evidence="1 2" key="1">
    <citation type="journal article" date="2023" name="Commun. Biol.">
        <title>Genome analysis of Parmales, the sister group of diatoms, reveals the evolutionary specialization of diatoms from phago-mixotrophs to photoautotrophs.</title>
        <authorList>
            <person name="Ban H."/>
            <person name="Sato S."/>
            <person name="Yoshikawa S."/>
            <person name="Yamada K."/>
            <person name="Nakamura Y."/>
            <person name="Ichinomiya M."/>
            <person name="Sato N."/>
            <person name="Blanc-Mathieu R."/>
            <person name="Endo H."/>
            <person name="Kuwata A."/>
            <person name="Ogata H."/>
        </authorList>
    </citation>
    <scope>NUCLEOTIDE SEQUENCE [LARGE SCALE GENOMIC DNA]</scope>
</reference>
<dbReference type="InterPro" id="IPR014980">
    <property type="entry name" value="DOPA_dioxygen"/>
</dbReference>
<sequence length="154" mass="17019">MELKEYHFHVYFFQSNPRAVADAERLRQGIVDKVAAGDFVAVCHGVNGDNLPGFNSTDIVPPVNMGPRGPHPAGSYEVWVPWEHLGGVLSYITLNRGENSILLHPLSEHCVEDHTGRVSWMGVPFNIDRTPLDFDDAECDSAQYPELGLGYNAA</sequence>
<proteinExistence type="predicted"/>
<dbReference type="Proteomes" id="UP001165060">
    <property type="component" value="Unassembled WGS sequence"/>
</dbReference>
<evidence type="ECO:0008006" key="3">
    <source>
        <dbReference type="Google" id="ProtNLM"/>
    </source>
</evidence>
<dbReference type="Gene3D" id="3.30.70.1240">
    <property type="entry name" value="DOPA-like domains"/>
    <property type="match status" value="1"/>
</dbReference>
<dbReference type="Pfam" id="PF08883">
    <property type="entry name" value="DOPA_dioxygen"/>
    <property type="match status" value="1"/>
</dbReference>
<evidence type="ECO:0000313" key="2">
    <source>
        <dbReference type="Proteomes" id="UP001165060"/>
    </source>
</evidence>
<dbReference type="PANTHER" id="PTHR36423:SF2">
    <property type="entry name" value="AFR070WP"/>
    <property type="match status" value="1"/>
</dbReference>
<dbReference type="EMBL" id="BRYB01000155">
    <property type="protein sequence ID" value="GMI24181.1"/>
    <property type="molecule type" value="Genomic_DNA"/>
</dbReference>
<gene>
    <name evidence="1" type="ORF">TeGR_g1948</name>
</gene>